<keyword evidence="2" id="KW-1185">Reference proteome</keyword>
<comment type="caution">
    <text evidence="1">The sequence shown here is derived from an EMBL/GenBank/DDBJ whole genome shotgun (WGS) entry which is preliminary data.</text>
</comment>
<accession>A0ACA9M8L0</accession>
<organism evidence="1 2">
    <name type="scientific">Dentiscutata heterogama</name>
    <dbReference type="NCBI Taxonomy" id="1316150"/>
    <lineage>
        <taxon>Eukaryota</taxon>
        <taxon>Fungi</taxon>
        <taxon>Fungi incertae sedis</taxon>
        <taxon>Mucoromycota</taxon>
        <taxon>Glomeromycotina</taxon>
        <taxon>Glomeromycetes</taxon>
        <taxon>Diversisporales</taxon>
        <taxon>Gigasporaceae</taxon>
        <taxon>Dentiscutata</taxon>
    </lineage>
</organism>
<evidence type="ECO:0000313" key="1">
    <source>
        <dbReference type="EMBL" id="CAG8569387.1"/>
    </source>
</evidence>
<name>A0ACA9M8L0_9GLOM</name>
<gene>
    <name evidence="1" type="ORF">DHETER_LOCUS5991</name>
</gene>
<sequence>QMLKLIEFAGRLIFEEFDQIEALMVHSYADNLAELREERSMNGFKLARFKEQSLHSVQDYVNIIKVLLLLNDKTEHLNEIVVPVVVDWPRQIFI</sequence>
<dbReference type="Proteomes" id="UP000789702">
    <property type="component" value="Unassembled WGS sequence"/>
</dbReference>
<protein>
    <submittedName>
        <fullName evidence="1">1361_t:CDS:1</fullName>
    </submittedName>
</protein>
<proteinExistence type="predicted"/>
<feature type="non-terminal residue" evidence="1">
    <location>
        <position position="1"/>
    </location>
</feature>
<dbReference type="EMBL" id="CAJVPU010007159">
    <property type="protein sequence ID" value="CAG8569387.1"/>
    <property type="molecule type" value="Genomic_DNA"/>
</dbReference>
<evidence type="ECO:0000313" key="2">
    <source>
        <dbReference type="Proteomes" id="UP000789702"/>
    </source>
</evidence>
<reference evidence="1" key="1">
    <citation type="submission" date="2021-06" db="EMBL/GenBank/DDBJ databases">
        <authorList>
            <person name="Kallberg Y."/>
            <person name="Tangrot J."/>
            <person name="Rosling A."/>
        </authorList>
    </citation>
    <scope>NUCLEOTIDE SEQUENCE</scope>
    <source>
        <strain evidence="1">IL203A</strain>
    </source>
</reference>